<dbReference type="Proteomes" id="UP001370758">
    <property type="component" value="Unassembled WGS sequence"/>
</dbReference>
<evidence type="ECO:0000313" key="1">
    <source>
        <dbReference type="EMBL" id="KAK6501988.1"/>
    </source>
</evidence>
<comment type="caution">
    <text evidence="1">The sequence shown here is derived from an EMBL/GenBank/DDBJ whole genome shotgun (WGS) entry which is preliminary data.</text>
</comment>
<organism evidence="1 2">
    <name type="scientific">Arthrobotrys musiformis</name>
    <dbReference type="NCBI Taxonomy" id="47236"/>
    <lineage>
        <taxon>Eukaryota</taxon>
        <taxon>Fungi</taxon>
        <taxon>Dikarya</taxon>
        <taxon>Ascomycota</taxon>
        <taxon>Pezizomycotina</taxon>
        <taxon>Orbiliomycetes</taxon>
        <taxon>Orbiliales</taxon>
        <taxon>Orbiliaceae</taxon>
        <taxon>Arthrobotrys</taxon>
    </lineage>
</organism>
<accession>A0AAV9W7F6</accession>
<gene>
    <name evidence="1" type="ORF">TWF481_009806</name>
</gene>
<dbReference type="EMBL" id="JAVHJL010000006">
    <property type="protein sequence ID" value="KAK6501988.1"/>
    <property type="molecule type" value="Genomic_DNA"/>
</dbReference>
<dbReference type="AlphaFoldDB" id="A0AAV9W7F6"/>
<evidence type="ECO:0000313" key="2">
    <source>
        <dbReference type="Proteomes" id="UP001370758"/>
    </source>
</evidence>
<name>A0AAV9W7F6_9PEZI</name>
<proteinExistence type="predicted"/>
<keyword evidence="2" id="KW-1185">Reference proteome</keyword>
<sequence>MGYLPVSEFEEWLKEPPNPQYLTEITEALDVLTTKYFPPDSKFKPGYLPHDIIILLDGVHDGLSALQIENDDYLEELDKTQDPDTEVDEKPLSLTKKRTQKPPFSAENFFDKIFKAITIPFVHREDMWKDRPLAKAALTPEHPSVFSALQEFCDYLRTNVDFNNSTTLGIWIYSGHIVPRPKVDVAWYYLDARAALSQLFGRFYTVLSDVYREIERIPGEVYWSLEDPVSKADWMAMGDFEALRVYVKKVEQAVYLIYWNLMTIRIDPEKEDALGHMAYNPGLNGRRPRRWPYNVDPRFLDGPGAGGRR</sequence>
<reference evidence="1 2" key="1">
    <citation type="submission" date="2023-08" db="EMBL/GenBank/DDBJ databases">
        <authorList>
            <person name="Palmer J.M."/>
        </authorList>
    </citation>
    <scope>NUCLEOTIDE SEQUENCE [LARGE SCALE GENOMIC DNA]</scope>
    <source>
        <strain evidence="1 2">TWF481</strain>
    </source>
</reference>
<protein>
    <submittedName>
        <fullName evidence="1">Uncharacterized protein</fullName>
    </submittedName>
</protein>